<dbReference type="Gene3D" id="3.40.630.30">
    <property type="match status" value="1"/>
</dbReference>
<evidence type="ECO:0000259" key="1">
    <source>
        <dbReference type="PROSITE" id="PS51186"/>
    </source>
</evidence>
<dbReference type="Proteomes" id="UP000477386">
    <property type="component" value="Unassembled WGS sequence"/>
</dbReference>
<feature type="domain" description="N-acetyltransferase" evidence="1">
    <location>
        <begin position="7"/>
        <end position="168"/>
    </location>
</feature>
<dbReference type="EMBL" id="JAAGNZ010000004">
    <property type="protein sequence ID" value="NEU70304.1"/>
    <property type="molecule type" value="Genomic_DNA"/>
</dbReference>
<organism evidence="2 3">
    <name type="scientific">Spirosoma agri</name>
    <dbReference type="NCBI Taxonomy" id="1987381"/>
    <lineage>
        <taxon>Bacteria</taxon>
        <taxon>Pseudomonadati</taxon>
        <taxon>Bacteroidota</taxon>
        <taxon>Cytophagia</taxon>
        <taxon>Cytophagales</taxon>
        <taxon>Cytophagaceae</taxon>
        <taxon>Spirosoma</taxon>
    </lineage>
</organism>
<dbReference type="GO" id="GO:0016747">
    <property type="term" value="F:acyltransferase activity, transferring groups other than amino-acyl groups"/>
    <property type="evidence" value="ECO:0007669"/>
    <property type="project" value="InterPro"/>
</dbReference>
<dbReference type="PROSITE" id="PS51186">
    <property type="entry name" value="GNAT"/>
    <property type="match status" value="1"/>
</dbReference>
<dbReference type="Pfam" id="PF13302">
    <property type="entry name" value="Acetyltransf_3"/>
    <property type="match status" value="1"/>
</dbReference>
<gene>
    <name evidence="2" type="ORF">GK091_25740</name>
</gene>
<accession>A0A6M0IQH5</accession>
<comment type="caution">
    <text evidence="2">The sequence shown here is derived from an EMBL/GenBank/DDBJ whole genome shotgun (WGS) entry which is preliminary data.</text>
</comment>
<sequence>MIETDRLLIQKFTVDDAPFMLELLNTPAWLTFIGDRNVRTLDEARQYILNGALKSYEQFGFGSYVVKLKTNGTSIGLCGLFKRDTLDDVDIGFGFLPDYARSGYGYESASAVMAYATNTLGLTRITGLTSAMNQNSIRLLEKLGLRFEKKIMFRSDGTETLLFGRTLPGE</sequence>
<protein>
    <submittedName>
        <fullName evidence="2">GNAT family N-acetyltransferase</fullName>
    </submittedName>
</protein>
<evidence type="ECO:0000313" key="2">
    <source>
        <dbReference type="EMBL" id="NEU70304.1"/>
    </source>
</evidence>
<keyword evidence="2" id="KW-0808">Transferase</keyword>
<dbReference type="AlphaFoldDB" id="A0A6M0IQH5"/>
<evidence type="ECO:0000313" key="3">
    <source>
        <dbReference type="Proteomes" id="UP000477386"/>
    </source>
</evidence>
<dbReference type="InterPro" id="IPR000182">
    <property type="entry name" value="GNAT_dom"/>
</dbReference>
<name>A0A6M0IQH5_9BACT</name>
<dbReference type="SUPFAM" id="SSF55729">
    <property type="entry name" value="Acyl-CoA N-acyltransferases (Nat)"/>
    <property type="match status" value="1"/>
</dbReference>
<reference evidence="2 3" key="1">
    <citation type="submission" date="2020-02" db="EMBL/GenBank/DDBJ databases">
        <title>Draft genome sequence of two Spirosoma agri KCTC 52727 and Spirosoma terrae KCTC 52035.</title>
        <authorList>
            <person name="Rojas J."/>
            <person name="Ambika Manirajan B."/>
            <person name="Ratering S."/>
            <person name="Suarez C."/>
            <person name="Schnell S."/>
        </authorList>
    </citation>
    <scope>NUCLEOTIDE SEQUENCE [LARGE SCALE GENOMIC DNA]</scope>
    <source>
        <strain evidence="2 3">KCTC 52727</strain>
    </source>
</reference>
<dbReference type="PANTHER" id="PTHR43792">
    <property type="entry name" value="GNAT FAMILY, PUTATIVE (AFU_ORTHOLOGUE AFUA_3G00765)-RELATED-RELATED"/>
    <property type="match status" value="1"/>
</dbReference>
<dbReference type="RefSeq" id="WP_164043618.1">
    <property type="nucleotide sequence ID" value="NZ_JAAGNZ010000004.1"/>
</dbReference>
<dbReference type="InterPro" id="IPR016181">
    <property type="entry name" value="Acyl_CoA_acyltransferase"/>
</dbReference>
<proteinExistence type="predicted"/>
<dbReference type="InterPro" id="IPR051531">
    <property type="entry name" value="N-acetyltransferase"/>
</dbReference>
<keyword evidence="3" id="KW-1185">Reference proteome</keyword>
<dbReference type="PANTHER" id="PTHR43792:SF1">
    <property type="entry name" value="N-ACETYLTRANSFERASE DOMAIN-CONTAINING PROTEIN"/>
    <property type="match status" value="1"/>
</dbReference>